<keyword evidence="4" id="KW-1185">Reference proteome</keyword>
<evidence type="ECO:0000313" key="4">
    <source>
        <dbReference type="Proteomes" id="UP000005238"/>
    </source>
</evidence>
<evidence type="ECO:0000256" key="1">
    <source>
        <dbReference type="ARBA" id="ARBA00022737"/>
    </source>
</evidence>
<dbReference type="eggNOG" id="ENOG502RW1W">
    <property type="taxonomic scope" value="Eukaryota"/>
</dbReference>
<organism evidence="3 4">
    <name type="scientific">Phytophthora ramorum</name>
    <name type="common">Sudden oak death agent</name>
    <dbReference type="NCBI Taxonomy" id="164328"/>
    <lineage>
        <taxon>Eukaryota</taxon>
        <taxon>Sar</taxon>
        <taxon>Stramenopiles</taxon>
        <taxon>Oomycota</taxon>
        <taxon>Peronosporomycetes</taxon>
        <taxon>Peronosporales</taxon>
        <taxon>Peronosporaceae</taxon>
        <taxon>Phytophthora</taxon>
    </lineage>
</organism>
<keyword evidence="1" id="KW-0677">Repeat</keyword>
<evidence type="ECO:0000313" key="3">
    <source>
        <dbReference type="EnsemblProtists" id="Phyra83459"/>
    </source>
</evidence>
<dbReference type="EMBL" id="DS566085">
    <property type="status" value="NOT_ANNOTATED_CDS"/>
    <property type="molecule type" value="Genomic_DNA"/>
</dbReference>
<feature type="region of interest" description="Disordered" evidence="2">
    <location>
        <begin position="517"/>
        <end position="536"/>
    </location>
</feature>
<dbReference type="OMA" id="PEMIYRF"/>
<reference evidence="4" key="1">
    <citation type="journal article" date="2006" name="Science">
        <title>Phytophthora genome sequences uncover evolutionary origins and mechanisms of pathogenesis.</title>
        <authorList>
            <person name="Tyler B.M."/>
            <person name="Tripathy S."/>
            <person name="Zhang X."/>
            <person name="Dehal P."/>
            <person name="Jiang R.H."/>
            <person name="Aerts A."/>
            <person name="Arredondo F.D."/>
            <person name="Baxter L."/>
            <person name="Bensasson D."/>
            <person name="Beynon J.L."/>
            <person name="Chapman J."/>
            <person name="Damasceno C.M."/>
            <person name="Dorrance A.E."/>
            <person name="Dou D."/>
            <person name="Dickerman A.W."/>
            <person name="Dubchak I.L."/>
            <person name="Garbelotto M."/>
            <person name="Gijzen M."/>
            <person name="Gordon S.G."/>
            <person name="Govers F."/>
            <person name="Grunwald N.J."/>
            <person name="Huang W."/>
            <person name="Ivors K.L."/>
            <person name="Jones R.W."/>
            <person name="Kamoun S."/>
            <person name="Krampis K."/>
            <person name="Lamour K.H."/>
            <person name="Lee M.K."/>
            <person name="McDonald W.H."/>
            <person name="Medina M."/>
            <person name="Meijer H.J."/>
            <person name="Nordberg E.K."/>
            <person name="Maclean D.J."/>
            <person name="Ospina-Giraldo M.D."/>
            <person name="Morris P.F."/>
            <person name="Phuntumart V."/>
            <person name="Putnam N.H."/>
            <person name="Rash S."/>
            <person name="Rose J.K."/>
            <person name="Sakihama Y."/>
            <person name="Salamov A.A."/>
            <person name="Savidor A."/>
            <person name="Scheuring C.F."/>
            <person name="Smith B.M."/>
            <person name="Sobral B.W."/>
            <person name="Terry A."/>
            <person name="Torto-Alalibo T.A."/>
            <person name="Win J."/>
            <person name="Xu Z."/>
            <person name="Zhang H."/>
            <person name="Grigoriev I.V."/>
            <person name="Rokhsar D.S."/>
            <person name="Boore J.L."/>
        </authorList>
    </citation>
    <scope>NUCLEOTIDE SEQUENCE [LARGE SCALE GENOMIC DNA]</scope>
    <source>
        <strain evidence="4">Pr102</strain>
    </source>
</reference>
<dbReference type="VEuPathDB" id="FungiDB:KRP22_9488"/>
<reference evidence="3" key="2">
    <citation type="submission" date="2015-06" db="UniProtKB">
        <authorList>
            <consortium name="EnsemblProtists"/>
        </authorList>
    </citation>
    <scope>IDENTIFICATION</scope>
    <source>
        <strain evidence="3">Pr102</strain>
    </source>
</reference>
<accession>H3H012</accession>
<protein>
    <recommendedName>
        <fullName evidence="5">Pentacotripeptide-repeat region of PRORP domain-containing protein</fullName>
    </recommendedName>
</protein>
<dbReference type="PANTHER" id="PTHR47936">
    <property type="entry name" value="PPR_LONG DOMAIN-CONTAINING PROTEIN"/>
    <property type="match status" value="1"/>
</dbReference>
<dbReference type="InterPro" id="IPR011990">
    <property type="entry name" value="TPR-like_helical_dom_sf"/>
</dbReference>
<evidence type="ECO:0008006" key="5">
    <source>
        <dbReference type="Google" id="ProtNLM"/>
    </source>
</evidence>
<dbReference type="AlphaFoldDB" id="H3H012"/>
<feature type="compositionally biased region" description="Basic and acidic residues" evidence="2">
    <location>
        <begin position="527"/>
        <end position="536"/>
    </location>
</feature>
<dbReference type="NCBIfam" id="TIGR00756">
    <property type="entry name" value="PPR"/>
    <property type="match status" value="1"/>
</dbReference>
<dbReference type="Proteomes" id="UP000005238">
    <property type="component" value="Unassembled WGS sequence"/>
</dbReference>
<dbReference type="InterPro" id="IPR002885">
    <property type="entry name" value="PPR_rpt"/>
</dbReference>
<dbReference type="EnsemblProtists" id="Phyra83459">
    <property type="protein sequence ID" value="Phyra83459"/>
    <property type="gene ID" value="Phyra83459"/>
</dbReference>
<dbReference type="VEuPathDB" id="FungiDB:KRP23_8890"/>
<evidence type="ECO:0000256" key="2">
    <source>
        <dbReference type="SAM" id="MobiDB-lite"/>
    </source>
</evidence>
<sequence>MWRACRVAALRHLRGEVARLPAVRAPMTLQQQLGSVNCFTNIAGVDRDLLLTRSARDLREELGKSQISKVSKALRGELTDAIAREDVTSDEIIDLFTAAQKTRAVGVMLDAFAFLEAKYPTHINFAVYGEVFRILQRKDNPKRLIEIYETAKPRFKAVPEMIYRFGIVGYLQNDDMDSAVNTWQEMTDAGHETTNEITSRLMMAYARKGDVERVQELYESVDPQIGFWHESCIDRVILSMGIIEQPAKSFEFYSNSSMKLNGGTLIALLSVCNSNNCKQQASDILANRKKFDLRLDARGYNRIMMTLETLERNAEIKDILEEMVENNVRFDTRTNNIIERNAASLKDTNFVADPSKSKAAGFTLSPRLREMLAQGNSSDAAALVDSIAKPVEESQLPDDFEGELPKDALLVSPSVARDAVRSYIRSNQHDKVAALVKGFSSVHGKYAYALAEVITHYVKLKTKLGDELSYNASKAMIFQGVQIYRVDDTMMLFRRFHDADAALELFDQVLASYWGKDGRNEPMPSQESHEENANERGERSATFVNFNIGKIINLVLQTLVENGRFTEALEALNKMESRGLQATQVNYVTILSSMRKHLPIANRNKDNNKKQKVLYDNTNFQVVLKDLKDRGLKVNRAVVGYLCPAYTNANKQQRLEILEAFAEAQSDPNDTYILPHLCYETLLSFTAQEGDITEVKQLYEEAVASLSDKERLGVPRSWVTIVVSKLASDGNVEEAEQLAMQMPDVCGGYVYRAVVAVLRSAMENQKAKIVDDMVTLLEERDFVVPLADAYELVHLARQKDLSLKSLDIIRLFEKGNLNEVDPAEDGKGNLEAAYFRRQRGDVHALRKVKTMYSVALKTSEKGGLWKQALVLRDSMTTLLGQEAMNEISANMSTQPRKHWDRKEKKTNREEEEAH</sequence>
<dbReference type="Gene3D" id="1.25.40.10">
    <property type="entry name" value="Tetratricopeptide repeat domain"/>
    <property type="match status" value="2"/>
</dbReference>
<dbReference type="PANTHER" id="PTHR47936:SF1">
    <property type="entry name" value="PENTATRICOPEPTIDE REPEAT-CONTAINING PROTEIN GUN1, CHLOROPLASTIC"/>
    <property type="match status" value="1"/>
</dbReference>
<dbReference type="Pfam" id="PF01535">
    <property type="entry name" value="PPR"/>
    <property type="match status" value="1"/>
</dbReference>
<name>H3H012_PHYRM</name>
<dbReference type="HOGENOM" id="CLU_015220_0_0_1"/>
<feature type="region of interest" description="Disordered" evidence="2">
    <location>
        <begin position="887"/>
        <end position="914"/>
    </location>
</feature>
<dbReference type="STRING" id="164328.H3H012"/>
<dbReference type="InParanoid" id="H3H012"/>
<proteinExistence type="predicted"/>